<dbReference type="EMBL" id="CP000822">
    <property type="protein sequence ID" value="ABV15496.1"/>
    <property type="molecule type" value="Genomic_DNA"/>
</dbReference>
<reference evidence="1 2" key="1">
    <citation type="submission" date="2007-08" db="EMBL/GenBank/DDBJ databases">
        <authorList>
            <consortium name="The Citrobacter koseri Genome Sequencing Project"/>
            <person name="McClelland M."/>
            <person name="Sanderson E.K."/>
            <person name="Porwollik S."/>
            <person name="Spieth J."/>
            <person name="Clifton W.S."/>
            <person name="Latreille P."/>
            <person name="Courtney L."/>
            <person name="Wang C."/>
            <person name="Pepin K."/>
            <person name="Bhonagiri V."/>
            <person name="Nash W."/>
            <person name="Johnson M."/>
            <person name="Thiruvilangam P."/>
            <person name="Wilson R."/>
        </authorList>
    </citation>
    <scope>NUCLEOTIDE SEQUENCE [LARGE SCALE GENOMIC DNA]</scope>
    <source>
        <strain evidence="2">ATCC BAA-895 / CDC 4225-83 / SGSC4696</strain>
    </source>
</reference>
<accession>A8APT3</accession>
<dbReference type="Proteomes" id="UP000008148">
    <property type="component" value="Chromosome"/>
</dbReference>
<proteinExistence type="predicted"/>
<dbReference type="KEGG" id="cko:CKO_04440"/>
<gene>
    <name evidence="1" type="ordered locus">CKO_04440</name>
</gene>
<sequence>MAMLRILSGLRRTGFVGRIRRYAAIRQHSSGLVSHLRTHLK</sequence>
<evidence type="ECO:0000313" key="1">
    <source>
        <dbReference type="EMBL" id="ABV15496.1"/>
    </source>
</evidence>
<dbReference type="AlphaFoldDB" id="A8APT3"/>
<name>A8APT3_CITK8</name>
<organism evidence="1 2">
    <name type="scientific">Citrobacter koseri (strain ATCC BAA-895 / CDC 4225-83 / SGSC4696)</name>
    <dbReference type="NCBI Taxonomy" id="290338"/>
    <lineage>
        <taxon>Bacteria</taxon>
        <taxon>Pseudomonadati</taxon>
        <taxon>Pseudomonadota</taxon>
        <taxon>Gammaproteobacteria</taxon>
        <taxon>Enterobacterales</taxon>
        <taxon>Enterobacteriaceae</taxon>
        <taxon>Citrobacter</taxon>
    </lineage>
</organism>
<dbReference type="HOGENOM" id="CLU_3267718_0_0_6"/>
<protein>
    <submittedName>
        <fullName evidence="1">Uncharacterized protein</fullName>
    </submittedName>
</protein>
<keyword evidence="2" id="KW-1185">Reference proteome</keyword>
<evidence type="ECO:0000313" key="2">
    <source>
        <dbReference type="Proteomes" id="UP000008148"/>
    </source>
</evidence>